<feature type="transmembrane region" description="Helical" evidence="7">
    <location>
        <begin position="246"/>
        <end position="267"/>
    </location>
</feature>
<keyword evidence="3 7" id="KW-0812">Transmembrane</keyword>
<dbReference type="KEGG" id="mbai:MB901379_03366"/>
<dbReference type="Gene3D" id="1.20.1720.10">
    <property type="entry name" value="Multidrug resistance protein D"/>
    <property type="match status" value="1"/>
</dbReference>
<feature type="transmembrane region" description="Helical" evidence="7">
    <location>
        <begin position="452"/>
        <end position="471"/>
    </location>
</feature>
<evidence type="ECO:0000256" key="3">
    <source>
        <dbReference type="ARBA" id="ARBA00022692"/>
    </source>
</evidence>
<accession>A0A447GH53</accession>
<feature type="transmembrane region" description="Helical" evidence="7">
    <location>
        <begin position="533"/>
        <end position="552"/>
    </location>
</feature>
<feature type="transmembrane region" description="Helical" evidence="7">
    <location>
        <begin position="318"/>
        <end position="341"/>
    </location>
</feature>
<keyword evidence="5 7" id="KW-0472">Membrane</keyword>
<gene>
    <name evidence="9" type="primary">stp_3</name>
    <name evidence="9" type="ORF">MB901379_03366</name>
</gene>
<evidence type="ECO:0000256" key="7">
    <source>
        <dbReference type="SAM" id="Phobius"/>
    </source>
</evidence>
<keyword evidence="10" id="KW-1185">Reference proteome</keyword>
<dbReference type="InterPro" id="IPR011701">
    <property type="entry name" value="MFS"/>
</dbReference>
<protein>
    <submittedName>
        <fullName evidence="9">Spectinomycin tetracycline efflux pump</fullName>
    </submittedName>
</protein>
<dbReference type="GO" id="GO:0022857">
    <property type="term" value="F:transmembrane transporter activity"/>
    <property type="evidence" value="ECO:0007669"/>
    <property type="project" value="InterPro"/>
</dbReference>
<feature type="region of interest" description="Disordered" evidence="6">
    <location>
        <begin position="1"/>
        <end position="57"/>
    </location>
</feature>
<dbReference type="PROSITE" id="PS50850">
    <property type="entry name" value="MFS"/>
    <property type="match status" value="1"/>
</dbReference>
<dbReference type="InterPro" id="IPR020846">
    <property type="entry name" value="MFS_dom"/>
</dbReference>
<evidence type="ECO:0000313" key="10">
    <source>
        <dbReference type="Proteomes" id="UP000269998"/>
    </source>
</evidence>
<dbReference type="AlphaFoldDB" id="A0A447GH53"/>
<feature type="transmembrane region" description="Helical" evidence="7">
    <location>
        <begin position="279"/>
        <end position="297"/>
    </location>
</feature>
<feature type="transmembrane region" description="Helical" evidence="7">
    <location>
        <begin position="353"/>
        <end position="375"/>
    </location>
</feature>
<evidence type="ECO:0000256" key="6">
    <source>
        <dbReference type="SAM" id="MobiDB-lite"/>
    </source>
</evidence>
<evidence type="ECO:0000256" key="4">
    <source>
        <dbReference type="ARBA" id="ARBA00022989"/>
    </source>
</evidence>
<evidence type="ECO:0000259" key="8">
    <source>
        <dbReference type="PROSITE" id="PS50850"/>
    </source>
</evidence>
<dbReference type="Gene3D" id="1.20.1250.20">
    <property type="entry name" value="MFS general substrate transporter like domains"/>
    <property type="match status" value="1"/>
</dbReference>
<feature type="transmembrane region" description="Helical" evidence="7">
    <location>
        <begin position="190"/>
        <end position="208"/>
    </location>
</feature>
<evidence type="ECO:0000256" key="1">
    <source>
        <dbReference type="ARBA" id="ARBA00004651"/>
    </source>
</evidence>
<comment type="subcellular location">
    <subcellularLocation>
        <location evidence="1">Cell membrane</location>
        <topology evidence="1">Multi-pass membrane protein</topology>
    </subcellularLocation>
</comment>
<keyword evidence="4 7" id="KW-1133">Transmembrane helix</keyword>
<feature type="transmembrane region" description="Helical" evidence="7">
    <location>
        <begin position="407"/>
        <end position="431"/>
    </location>
</feature>
<dbReference type="Pfam" id="PF07690">
    <property type="entry name" value="MFS_1"/>
    <property type="match status" value="1"/>
</dbReference>
<keyword evidence="2" id="KW-0813">Transport</keyword>
<feature type="transmembrane region" description="Helical" evidence="7">
    <location>
        <begin position="160"/>
        <end position="178"/>
    </location>
</feature>
<feature type="transmembrane region" description="Helical" evidence="7">
    <location>
        <begin position="99"/>
        <end position="119"/>
    </location>
</feature>
<feature type="transmembrane region" description="Helical" evidence="7">
    <location>
        <begin position="214"/>
        <end position="234"/>
    </location>
</feature>
<feature type="domain" description="Major facilitator superfamily (MFS) profile" evidence="8">
    <location>
        <begin position="61"/>
        <end position="559"/>
    </location>
</feature>
<dbReference type="PANTHER" id="PTHR42718">
    <property type="entry name" value="MAJOR FACILITATOR SUPERFAMILY MULTIDRUG TRANSPORTER MFSC"/>
    <property type="match status" value="1"/>
</dbReference>
<dbReference type="PANTHER" id="PTHR42718:SF9">
    <property type="entry name" value="MAJOR FACILITATOR SUPERFAMILY MULTIDRUG TRANSPORTER MFSC"/>
    <property type="match status" value="1"/>
</dbReference>
<dbReference type="Proteomes" id="UP000269998">
    <property type="component" value="Chromosome"/>
</dbReference>
<proteinExistence type="predicted"/>
<name>A0A447GH53_9MYCO</name>
<dbReference type="InterPro" id="IPR036259">
    <property type="entry name" value="MFS_trans_sf"/>
</dbReference>
<sequence>MTNDGMISGQPDKSGGAGVPDLNDADARAPSPVQQPVTAGFDEPAVAPDSHPTMTPRQRLTVAGTGLGIFMVFVDVNIVNVALPSIQRVFHTGEQGLQWAVAGYSLGMAAMLMSCALLGDRYGRKRGFFLGLGLFVASSVVCAMPINLELFTAARMVQGVGASFISVLSLALLSHAFPDPRAKARAIADWMAIGMVGAATAPALGGLMVETFGWRSVFLVNIPLGAIVWVLTLVGIDESQDPDPTALDWVGQLTFIPAIAVMAYTIIEAPRFHRESAVFATSLLLIAVMLLGAFVLHERRTAFPLIDLRLFAEPVYRAVLIVYFVVMSCFFGTLMVITQYFQNVRSLSPLHAGLMMLPVPAGFGLASLLAGAAVNKWGARRTVLTCLLAMVIGLALFMAAMGHALPVAIGGLMIFGAGGGGSVTPLLHLGMTKVDDHRAGMAAGLLNLQRSMGGIFGVAFLGSILAAWLGATLPDSMADDVPDPVVREIVVNTIVDSANPHAHAAFIGPRHRITSAQETEIVSAADRDFMQGIRLALGCASALLAAGWVLGFRRFPRPDPD</sequence>
<feature type="transmembrane region" description="Helical" evidence="7">
    <location>
        <begin position="128"/>
        <end position="148"/>
    </location>
</feature>
<evidence type="ECO:0000256" key="5">
    <source>
        <dbReference type="ARBA" id="ARBA00023136"/>
    </source>
</evidence>
<dbReference type="CDD" id="cd17321">
    <property type="entry name" value="MFS_MMR_MDR_like"/>
    <property type="match status" value="1"/>
</dbReference>
<reference evidence="10" key="1">
    <citation type="submission" date="2018-02" db="EMBL/GenBank/DDBJ databases">
        <authorList>
            <person name="Seth-Smith MB H."/>
            <person name="Seth-Smith H."/>
        </authorList>
    </citation>
    <scope>NUCLEOTIDE SEQUENCE [LARGE SCALE GENOMIC DNA]</scope>
</reference>
<feature type="transmembrane region" description="Helical" evidence="7">
    <location>
        <begin position="60"/>
        <end position="79"/>
    </location>
</feature>
<feature type="transmembrane region" description="Helical" evidence="7">
    <location>
        <begin position="382"/>
        <end position="401"/>
    </location>
</feature>
<evidence type="ECO:0000256" key="2">
    <source>
        <dbReference type="ARBA" id="ARBA00022448"/>
    </source>
</evidence>
<evidence type="ECO:0000313" key="9">
    <source>
        <dbReference type="EMBL" id="VDM89785.1"/>
    </source>
</evidence>
<organism evidence="9 10">
    <name type="scientific">Mycobacterium basiliense</name>
    <dbReference type="NCBI Taxonomy" id="2094119"/>
    <lineage>
        <taxon>Bacteria</taxon>
        <taxon>Bacillati</taxon>
        <taxon>Actinomycetota</taxon>
        <taxon>Actinomycetes</taxon>
        <taxon>Mycobacteriales</taxon>
        <taxon>Mycobacteriaceae</taxon>
        <taxon>Mycobacterium</taxon>
    </lineage>
</organism>
<dbReference type="EMBL" id="LR130759">
    <property type="protein sequence ID" value="VDM89785.1"/>
    <property type="molecule type" value="Genomic_DNA"/>
</dbReference>
<dbReference type="SUPFAM" id="SSF103473">
    <property type="entry name" value="MFS general substrate transporter"/>
    <property type="match status" value="1"/>
</dbReference>
<dbReference type="GO" id="GO:0005886">
    <property type="term" value="C:plasma membrane"/>
    <property type="evidence" value="ECO:0007669"/>
    <property type="project" value="UniProtKB-SubCell"/>
</dbReference>